<protein>
    <recommendedName>
        <fullName evidence="8">Histidine kinase/HSP90-like ATPase domain-containing protein</fullName>
    </recommendedName>
</protein>
<dbReference type="AlphaFoldDB" id="E1ZRI2"/>
<evidence type="ECO:0000313" key="10">
    <source>
        <dbReference type="Proteomes" id="UP000008141"/>
    </source>
</evidence>
<dbReference type="GO" id="GO:0051082">
    <property type="term" value="F:unfolded protein binding"/>
    <property type="evidence" value="ECO:0007669"/>
    <property type="project" value="InterPro"/>
</dbReference>
<dbReference type="InterPro" id="IPR020575">
    <property type="entry name" value="Hsp90_N"/>
</dbReference>
<dbReference type="GO" id="GO:0016887">
    <property type="term" value="F:ATP hydrolysis activity"/>
    <property type="evidence" value="ECO:0007669"/>
    <property type="project" value="InterPro"/>
</dbReference>
<evidence type="ECO:0000256" key="4">
    <source>
        <dbReference type="ARBA" id="ARBA00023186"/>
    </source>
</evidence>
<dbReference type="InterPro" id="IPR003594">
    <property type="entry name" value="HATPase_dom"/>
</dbReference>
<dbReference type="KEGG" id="cvr:CHLNCDRAFT_140066"/>
<dbReference type="GeneID" id="17350975"/>
<dbReference type="InterPro" id="IPR001404">
    <property type="entry name" value="Hsp90_fam"/>
</dbReference>
<evidence type="ECO:0000256" key="3">
    <source>
        <dbReference type="ARBA" id="ARBA00022840"/>
    </source>
</evidence>
<feature type="binding site" evidence="5">
    <location>
        <position position="214"/>
    </location>
    <ligand>
        <name>ATP</name>
        <dbReference type="ChEBI" id="CHEBI:30616"/>
    </ligand>
</feature>
<feature type="binding site" evidence="5">
    <location>
        <position position="75"/>
    </location>
    <ligand>
        <name>ATP</name>
        <dbReference type="ChEBI" id="CHEBI:30616"/>
    </ligand>
</feature>
<keyword evidence="2 5" id="KW-0547">Nucleotide-binding</keyword>
<dbReference type="FunFam" id="1.20.120.790:FF:000001">
    <property type="entry name" value="Heat shock protein 90 alpha"/>
    <property type="match status" value="1"/>
</dbReference>
<dbReference type="STRING" id="554065.E1ZRI2"/>
<keyword evidence="4" id="KW-0143">Chaperone</keyword>
<keyword evidence="3 5" id="KW-0067">ATP-binding</keyword>
<dbReference type="InterPro" id="IPR036890">
    <property type="entry name" value="HATPase_C_sf"/>
</dbReference>
<dbReference type="GO" id="GO:0140662">
    <property type="term" value="F:ATP-dependent protein folding chaperone"/>
    <property type="evidence" value="ECO:0007669"/>
    <property type="project" value="InterPro"/>
</dbReference>
<gene>
    <name evidence="9" type="ORF">CHLNCDRAFT_140066</name>
</gene>
<feature type="domain" description="Histidine kinase/HSP90-like ATPase" evidence="8">
    <location>
        <begin position="68"/>
        <end position="224"/>
    </location>
</feature>
<comment type="similarity">
    <text evidence="1">Belongs to the heat shock protein 90 family.</text>
</comment>
<accession>E1ZRI2</accession>
<dbReference type="CDD" id="cd16927">
    <property type="entry name" value="HATPase_Hsp90-like"/>
    <property type="match status" value="1"/>
</dbReference>
<name>E1ZRI2_CHLVA</name>
<feature type="binding site" evidence="5">
    <location>
        <position position="140"/>
    </location>
    <ligand>
        <name>ATP</name>
        <dbReference type="ChEBI" id="CHEBI:30616"/>
    </ligand>
</feature>
<keyword evidence="10" id="KW-1185">Reference proteome</keyword>
<dbReference type="InterPro" id="IPR019805">
    <property type="entry name" value="Heat_shock_protein_90_CS"/>
</dbReference>
<feature type="binding site" evidence="5">
    <location>
        <begin position="161"/>
        <end position="166"/>
    </location>
    <ligand>
        <name>ATP</name>
        <dbReference type="ChEBI" id="CHEBI:30616"/>
    </ligand>
</feature>
<dbReference type="OMA" id="ARSAEYM"/>
<feature type="binding site" evidence="5">
    <location>
        <position position="79"/>
    </location>
    <ligand>
        <name>ATP</name>
        <dbReference type="ChEBI" id="CHEBI:30616"/>
    </ligand>
</feature>
<keyword evidence="6" id="KW-0175">Coiled coil</keyword>
<evidence type="ECO:0000256" key="5">
    <source>
        <dbReference type="PIRSR" id="PIRSR002583-1"/>
    </source>
</evidence>
<dbReference type="Proteomes" id="UP000008141">
    <property type="component" value="Unassembled WGS sequence"/>
</dbReference>
<dbReference type="FunCoup" id="E1ZRI2">
    <property type="interactions" value="588"/>
</dbReference>
<dbReference type="OrthoDB" id="28737at2759"/>
<dbReference type="SUPFAM" id="SSF55874">
    <property type="entry name" value="ATPase domain of HSP90 chaperone/DNA topoisomerase II/histidine kinase"/>
    <property type="match status" value="1"/>
</dbReference>
<dbReference type="SUPFAM" id="SSF110942">
    <property type="entry name" value="HSP90 C-terminal domain"/>
    <property type="match status" value="1"/>
</dbReference>
<dbReference type="PANTHER" id="PTHR11528">
    <property type="entry name" value="HEAT SHOCK PROTEIN 90 FAMILY MEMBER"/>
    <property type="match status" value="1"/>
</dbReference>
<dbReference type="GO" id="GO:0005524">
    <property type="term" value="F:ATP binding"/>
    <property type="evidence" value="ECO:0007669"/>
    <property type="project" value="UniProtKB-KW"/>
</dbReference>
<feature type="binding site" evidence="5">
    <location>
        <position position="121"/>
    </location>
    <ligand>
        <name>ATP</name>
        <dbReference type="ChEBI" id="CHEBI:30616"/>
    </ligand>
</feature>
<dbReference type="EMBL" id="GL433862">
    <property type="protein sequence ID" value="EFN51632.1"/>
    <property type="molecule type" value="Genomic_DNA"/>
</dbReference>
<dbReference type="Pfam" id="PF00183">
    <property type="entry name" value="HSP90"/>
    <property type="match status" value="2"/>
</dbReference>
<dbReference type="RefSeq" id="XP_005843734.1">
    <property type="nucleotide sequence ID" value="XM_005843672.1"/>
</dbReference>
<organism evidence="10">
    <name type="scientific">Chlorella variabilis</name>
    <name type="common">Green alga</name>
    <dbReference type="NCBI Taxonomy" id="554065"/>
    <lineage>
        <taxon>Eukaryota</taxon>
        <taxon>Viridiplantae</taxon>
        <taxon>Chlorophyta</taxon>
        <taxon>core chlorophytes</taxon>
        <taxon>Trebouxiophyceae</taxon>
        <taxon>Chlorellales</taxon>
        <taxon>Chlorellaceae</taxon>
        <taxon>Chlorella clade</taxon>
        <taxon>Chlorella</taxon>
    </lineage>
</organism>
<evidence type="ECO:0000313" key="9">
    <source>
        <dbReference type="EMBL" id="EFN51632.1"/>
    </source>
</evidence>
<dbReference type="SMART" id="SM00387">
    <property type="entry name" value="HATPase_c"/>
    <property type="match status" value="1"/>
</dbReference>
<evidence type="ECO:0000256" key="2">
    <source>
        <dbReference type="ARBA" id="ARBA00022741"/>
    </source>
</evidence>
<feature type="coiled-coil region" evidence="6">
    <location>
        <begin position="384"/>
        <end position="411"/>
    </location>
</feature>
<dbReference type="Gene3D" id="3.40.50.11260">
    <property type="match status" value="1"/>
</dbReference>
<feature type="compositionally biased region" description="Basic and acidic residues" evidence="7">
    <location>
        <begin position="265"/>
        <end position="287"/>
    </location>
</feature>
<reference evidence="9 10" key="1">
    <citation type="journal article" date="2010" name="Plant Cell">
        <title>The Chlorella variabilis NC64A genome reveals adaptation to photosymbiosis, coevolution with viruses, and cryptic sex.</title>
        <authorList>
            <person name="Blanc G."/>
            <person name="Duncan G."/>
            <person name="Agarkova I."/>
            <person name="Borodovsky M."/>
            <person name="Gurnon J."/>
            <person name="Kuo A."/>
            <person name="Lindquist E."/>
            <person name="Lucas S."/>
            <person name="Pangilinan J."/>
            <person name="Polle J."/>
            <person name="Salamov A."/>
            <person name="Terry A."/>
            <person name="Yamada T."/>
            <person name="Dunigan D.D."/>
            <person name="Grigoriev I.V."/>
            <person name="Claverie J.M."/>
            <person name="Van Etten J.L."/>
        </authorList>
    </citation>
    <scope>NUCLEOTIDE SEQUENCE [LARGE SCALE GENOMIC DNA]</scope>
    <source>
        <strain evidence="9 10">NC64A</strain>
    </source>
</reference>
<dbReference type="eggNOG" id="KOG0019">
    <property type="taxonomic scope" value="Eukaryota"/>
</dbReference>
<feature type="region of interest" description="Disordered" evidence="7">
    <location>
        <begin position="265"/>
        <end position="289"/>
    </location>
</feature>
<dbReference type="InterPro" id="IPR020568">
    <property type="entry name" value="Ribosomal_Su5_D2-typ_SF"/>
</dbReference>
<proteinExistence type="inferred from homology"/>
<dbReference type="Gene3D" id="3.30.565.10">
    <property type="entry name" value="Histidine kinase-like ATPase, C-terminal domain"/>
    <property type="match status" value="1"/>
</dbReference>
<evidence type="ECO:0000256" key="6">
    <source>
        <dbReference type="SAM" id="Coils"/>
    </source>
</evidence>
<evidence type="ECO:0000259" key="8">
    <source>
        <dbReference type="SMART" id="SM00387"/>
    </source>
</evidence>
<evidence type="ECO:0000256" key="1">
    <source>
        <dbReference type="ARBA" id="ARBA00008239"/>
    </source>
</evidence>
<dbReference type="Pfam" id="PF13589">
    <property type="entry name" value="HATPase_c_3"/>
    <property type="match status" value="1"/>
</dbReference>
<sequence>MGRPGRPAVAAAAAAAAARATAAAARLQSRQARRTICASAATAEAETFQYQAEVDRLMDLIVNSLYSNRDVFLRELVSNASDALDKIRLLAVQEVDEYKTGSELEIRIRADKEANTIVIEDTGVGLSREELISTLGTIAKSGTAKFMEAMKEKHDANLIGQFGVGFYSAFLVADKVTVSTKSNKDDKQWVWESAAGAHSYTIKEDTAADIPRGTRITLHLKPDATEFADATKLQGLIKQYSEFISFPIKLWVKTSKPEQVVDEEATAKAQEEADAKAKEEGKEEGAEKVAPVMKTEYREEAEWKVQNDNKPLWLRPAREVGKEEYDAFFKTTFRVVCVCVRARASPYAESLTRKGYEVLYLTEPVDEVAAQTLEEYEGHKLTDVSREDLQLDESEEDKKALEGASEELKGLTAYMKKVLGDKVEKVAVTSRLTDSPAVVVASKFGWSANMERIMRSQAMGDARSAEYMRGRRIMELNPQHPIIRTLKSKVELESREAKEQVQLLYEAALLAGGFMIESPKDFAARIYSMMEQGSGGEGAGSTPSSSVSAGGGKAKAKAKAPAEAEAEAVDPEVV</sequence>
<feature type="compositionally biased region" description="Acidic residues" evidence="7">
    <location>
        <begin position="564"/>
        <end position="574"/>
    </location>
</feature>
<dbReference type="FunFam" id="3.30.565.10:FF:000005">
    <property type="entry name" value="Heat shock protein 90"/>
    <property type="match status" value="1"/>
</dbReference>
<dbReference type="SUPFAM" id="SSF54211">
    <property type="entry name" value="Ribosomal protein S5 domain 2-like"/>
    <property type="match status" value="1"/>
</dbReference>
<dbReference type="PROSITE" id="PS00298">
    <property type="entry name" value="HSP90"/>
    <property type="match status" value="1"/>
</dbReference>
<dbReference type="Gene3D" id="1.20.120.790">
    <property type="entry name" value="Heat shock protein 90, C-terminal domain"/>
    <property type="match status" value="1"/>
</dbReference>
<dbReference type="InterPro" id="IPR037196">
    <property type="entry name" value="HSP90_C"/>
</dbReference>
<feature type="region of interest" description="Disordered" evidence="7">
    <location>
        <begin position="532"/>
        <end position="574"/>
    </location>
</feature>
<feature type="binding site" evidence="5">
    <location>
        <begin position="141"/>
        <end position="142"/>
    </location>
    <ligand>
        <name>ATP</name>
        <dbReference type="ChEBI" id="CHEBI:30616"/>
    </ligand>
</feature>
<evidence type="ECO:0000256" key="7">
    <source>
        <dbReference type="SAM" id="MobiDB-lite"/>
    </source>
</evidence>
<dbReference type="PIRSF" id="PIRSF002583">
    <property type="entry name" value="Hsp90"/>
    <property type="match status" value="1"/>
</dbReference>
<dbReference type="InParanoid" id="E1ZRI2"/>
<dbReference type="PRINTS" id="PR00775">
    <property type="entry name" value="HEATSHOCK90"/>
</dbReference>